<dbReference type="PRINTS" id="PR00409">
    <property type="entry name" value="PHDIOXRDTASE"/>
</dbReference>
<dbReference type="Gene3D" id="2.40.30.10">
    <property type="entry name" value="Translation factors"/>
    <property type="match status" value="1"/>
</dbReference>
<protein>
    <submittedName>
        <fullName evidence="11">Oxidoreductase</fullName>
    </submittedName>
</protein>
<keyword evidence="7" id="KW-0408">Iron</keyword>
<organism evidence="11 12">
    <name type="scientific">Acinetobacter chengduensis</name>
    <dbReference type="NCBI Taxonomy" id="2420890"/>
    <lineage>
        <taxon>Bacteria</taxon>
        <taxon>Pseudomonadati</taxon>
        <taxon>Pseudomonadota</taxon>
        <taxon>Gammaproteobacteria</taxon>
        <taxon>Moraxellales</taxon>
        <taxon>Moraxellaceae</taxon>
        <taxon>Acinetobacter</taxon>
    </lineage>
</organism>
<dbReference type="InterPro" id="IPR012675">
    <property type="entry name" value="Beta-grasp_dom_sf"/>
</dbReference>
<dbReference type="EMBL" id="RCHC01000031">
    <property type="protein sequence ID" value="RLL17533.1"/>
    <property type="molecule type" value="Genomic_DNA"/>
</dbReference>
<dbReference type="Pfam" id="PF00111">
    <property type="entry name" value="Fer2"/>
    <property type="match status" value="1"/>
</dbReference>
<evidence type="ECO:0000256" key="4">
    <source>
        <dbReference type="ARBA" id="ARBA00022714"/>
    </source>
</evidence>
<dbReference type="CDD" id="cd06185">
    <property type="entry name" value="PDR_like"/>
    <property type="match status" value="1"/>
</dbReference>
<evidence type="ECO:0000256" key="3">
    <source>
        <dbReference type="ARBA" id="ARBA00022643"/>
    </source>
</evidence>
<keyword evidence="2" id="KW-0285">Flavoprotein</keyword>
<dbReference type="Pfam" id="PF22290">
    <property type="entry name" value="DmmA-like_N"/>
    <property type="match status" value="1"/>
</dbReference>
<evidence type="ECO:0000256" key="1">
    <source>
        <dbReference type="ARBA" id="ARBA00001917"/>
    </source>
</evidence>
<evidence type="ECO:0000313" key="11">
    <source>
        <dbReference type="EMBL" id="RLL17533.1"/>
    </source>
</evidence>
<dbReference type="InterPro" id="IPR039261">
    <property type="entry name" value="FNR_nucleotide-bd"/>
</dbReference>
<proteinExistence type="predicted"/>
<dbReference type="CDD" id="cd00207">
    <property type="entry name" value="fer2"/>
    <property type="match status" value="1"/>
</dbReference>
<dbReference type="PROSITE" id="PS51384">
    <property type="entry name" value="FAD_FR"/>
    <property type="match status" value="1"/>
</dbReference>
<dbReference type="InterPro" id="IPR017938">
    <property type="entry name" value="Riboflavin_synthase-like_b-brl"/>
</dbReference>
<keyword evidence="8" id="KW-0411">Iron-sulfur</keyword>
<dbReference type="Pfam" id="PF00970">
    <property type="entry name" value="FAD_binding_6"/>
    <property type="match status" value="1"/>
</dbReference>
<dbReference type="InterPro" id="IPR008333">
    <property type="entry name" value="Cbr1-like_FAD-bd_dom"/>
</dbReference>
<keyword evidence="12" id="KW-1185">Reference proteome</keyword>
<keyword evidence="5" id="KW-0479">Metal-binding</keyword>
<keyword evidence="6" id="KW-0560">Oxidoreductase</keyword>
<evidence type="ECO:0000259" key="9">
    <source>
        <dbReference type="PROSITE" id="PS51085"/>
    </source>
</evidence>
<feature type="domain" description="2Fe-2S ferredoxin-type" evidence="9">
    <location>
        <begin position="230"/>
        <end position="314"/>
    </location>
</feature>
<dbReference type="PROSITE" id="PS51085">
    <property type="entry name" value="2FE2S_FER_2"/>
    <property type="match status" value="1"/>
</dbReference>
<dbReference type="InterPro" id="IPR036010">
    <property type="entry name" value="2Fe-2S_ferredoxin-like_sf"/>
</dbReference>
<gene>
    <name evidence="11" type="ORF">D9K81_17075</name>
</gene>
<reference evidence="11 12" key="1">
    <citation type="submission" date="2018-09" db="EMBL/GenBank/DDBJ databases">
        <title>The draft genome of Acinetobacter sp. strains.</title>
        <authorList>
            <person name="Qin J."/>
            <person name="Feng Y."/>
            <person name="Zong Z."/>
        </authorList>
    </citation>
    <scope>NUCLEOTIDE SEQUENCE [LARGE SCALE GENOMIC DNA]</scope>
    <source>
        <strain evidence="11 12">WCHAc060005</strain>
    </source>
</reference>
<sequence>MSQTVAVCVTKINQVTPMIREFTFEAIDQPLKPFSSGSHVVVQLPLHDRVIRNAYSLLNDPYEQHQYQIAVRLQENSRGGSKYLHEQIQVGDTLQISSPLNLFSLHSQARHHVFIAGGIGITPFLSHMKYLLHKGHSFELHYACRDGISNAYENMLQQLFHEHVHIYSEKTQQRLDIQALLSQQALSSHVYICGPERLIDAVLYSAEHLGWSQQRVHWEAFSSPATGVAFDAILTKSQRKIHVPSDFSLLEALEQAGLAVPNLCRGGVCGQCVTAYSQGQVEHLDHYLTVQEQAFQLMPCVSRAQQGHCLHLEL</sequence>
<dbReference type="Gene3D" id="3.10.20.30">
    <property type="match status" value="1"/>
</dbReference>
<dbReference type="PANTHER" id="PTHR47354">
    <property type="entry name" value="NADH OXIDOREDUCTASE HCR"/>
    <property type="match status" value="1"/>
</dbReference>
<dbReference type="InterPro" id="IPR006058">
    <property type="entry name" value="2Fe2S_fd_BS"/>
</dbReference>
<name>A0ABX9TRC7_9GAMM</name>
<evidence type="ECO:0000256" key="8">
    <source>
        <dbReference type="ARBA" id="ARBA00023014"/>
    </source>
</evidence>
<evidence type="ECO:0000256" key="2">
    <source>
        <dbReference type="ARBA" id="ARBA00022630"/>
    </source>
</evidence>
<dbReference type="SUPFAM" id="SSF63380">
    <property type="entry name" value="Riboflavin synthase domain-like"/>
    <property type="match status" value="1"/>
</dbReference>
<evidence type="ECO:0000256" key="5">
    <source>
        <dbReference type="ARBA" id="ARBA00022723"/>
    </source>
</evidence>
<evidence type="ECO:0000256" key="6">
    <source>
        <dbReference type="ARBA" id="ARBA00023002"/>
    </source>
</evidence>
<comment type="cofactor">
    <cofactor evidence="1">
        <name>FMN</name>
        <dbReference type="ChEBI" id="CHEBI:58210"/>
    </cofactor>
</comment>
<dbReference type="Gene3D" id="3.40.50.80">
    <property type="entry name" value="Nucleotide-binding domain of ferredoxin-NADP reductase (FNR) module"/>
    <property type="match status" value="1"/>
</dbReference>
<keyword evidence="3" id="KW-0288">FMN</keyword>
<dbReference type="InterPro" id="IPR017927">
    <property type="entry name" value="FAD-bd_FR_type"/>
</dbReference>
<dbReference type="SUPFAM" id="SSF52343">
    <property type="entry name" value="Ferredoxin reductase-like, C-terminal NADP-linked domain"/>
    <property type="match status" value="1"/>
</dbReference>
<dbReference type="Proteomes" id="UP000280271">
    <property type="component" value="Unassembled WGS sequence"/>
</dbReference>
<comment type="caution">
    <text evidence="11">The sequence shown here is derived from an EMBL/GenBank/DDBJ whole genome shotgun (WGS) entry which is preliminary data.</text>
</comment>
<dbReference type="InterPro" id="IPR050415">
    <property type="entry name" value="MRET"/>
</dbReference>
<feature type="domain" description="FAD-binding FR-type" evidence="10">
    <location>
        <begin position="2"/>
        <end position="106"/>
    </location>
</feature>
<dbReference type="InterPro" id="IPR054582">
    <property type="entry name" value="DmmA-like_N"/>
</dbReference>
<dbReference type="RefSeq" id="WP_120376068.1">
    <property type="nucleotide sequence ID" value="NZ_RCHC01000031.1"/>
</dbReference>
<dbReference type="InterPro" id="IPR001041">
    <property type="entry name" value="2Fe-2S_ferredoxin-type"/>
</dbReference>
<dbReference type="PANTHER" id="PTHR47354:SF1">
    <property type="entry name" value="CARNITINE MONOOXYGENASE REDUCTASE SUBUNIT"/>
    <property type="match status" value="1"/>
</dbReference>
<evidence type="ECO:0000313" key="12">
    <source>
        <dbReference type="Proteomes" id="UP000280271"/>
    </source>
</evidence>
<dbReference type="SUPFAM" id="SSF54292">
    <property type="entry name" value="2Fe-2S ferredoxin-like"/>
    <property type="match status" value="1"/>
</dbReference>
<dbReference type="PROSITE" id="PS00197">
    <property type="entry name" value="2FE2S_FER_1"/>
    <property type="match status" value="1"/>
</dbReference>
<keyword evidence="4" id="KW-0001">2Fe-2S</keyword>
<evidence type="ECO:0000256" key="7">
    <source>
        <dbReference type="ARBA" id="ARBA00023004"/>
    </source>
</evidence>
<evidence type="ECO:0000259" key="10">
    <source>
        <dbReference type="PROSITE" id="PS51384"/>
    </source>
</evidence>
<accession>A0ABX9TRC7</accession>